<reference evidence="2 3" key="1">
    <citation type="submission" date="2019-04" db="EMBL/GenBank/DDBJ databases">
        <title>Taxonomy of novel Haliea sp. from mangrove soil of West Coast of India.</title>
        <authorList>
            <person name="Verma A."/>
            <person name="Kumar P."/>
            <person name="Krishnamurthi S."/>
        </authorList>
    </citation>
    <scope>NUCLEOTIDE SEQUENCE [LARGE SCALE GENOMIC DNA]</scope>
    <source>
        <strain evidence="2 3">SAOS-164</strain>
    </source>
</reference>
<name>A0A4Z0LZX4_9GAMM</name>
<sequence>MRKLLPALILSLPLAALAGGDPFPGVEGLMTADEFDAAGLDKLSEAERKALNEWLIRYTAWEAPAQQRSAEVRELENETGISANIKAPFNGWSGSTRFYLDNGQIWEQRLQGRFQYKGDETAVAIRKNFLGYWVMEHLASGRSVGVRRID</sequence>
<evidence type="ECO:0000256" key="1">
    <source>
        <dbReference type="SAM" id="SignalP"/>
    </source>
</evidence>
<accession>A0A4Z0LZX4</accession>
<evidence type="ECO:0000313" key="2">
    <source>
        <dbReference type="EMBL" id="TGD72962.1"/>
    </source>
</evidence>
<dbReference type="OrthoDB" id="4750212at2"/>
<dbReference type="EMBL" id="SRLE01000008">
    <property type="protein sequence ID" value="TGD72962.1"/>
    <property type="molecule type" value="Genomic_DNA"/>
</dbReference>
<feature type="signal peptide" evidence="1">
    <location>
        <begin position="1"/>
        <end position="18"/>
    </location>
</feature>
<gene>
    <name evidence="2" type="ORF">E4634_11785</name>
</gene>
<organism evidence="2 3">
    <name type="scientific">Mangrovimicrobium sediminis</name>
    <dbReference type="NCBI Taxonomy" id="2562682"/>
    <lineage>
        <taxon>Bacteria</taxon>
        <taxon>Pseudomonadati</taxon>
        <taxon>Pseudomonadota</taxon>
        <taxon>Gammaproteobacteria</taxon>
        <taxon>Cellvibrionales</taxon>
        <taxon>Halieaceae</taxon>
        <taxon>Mangrovimicrobium</taxon>
    </lineage>
</organism>
<comment type="caution">
    <text evidence="2">The sequence shown here is derived from an EMBL/GenBank/DDBJ whole genome shotgun (WGS) entry which is preliminary data.</text>
</comment>
<feature type="chain" id="PRO_5021290967" evidence="1">
    <location>
        <begin position="19"/>
        <end position="150"/>
    </location>
</feature>
<dbReference type="RefSeq" id="WP_135444122.1">
    <property type="nucleotide sequence ID" value="NZ_SRLE01000008.1"/>
</dbReference>
<keyword evidence="3" id="KW-1185">Reference proteome</keyword>
<keyword evidence="1" id="KW-0732">Signal</keyword>
<proteinExistence type="predicted"/>
<dbReference type="AlphaFoldDB" id="A0A4Z0LZX4"/>
<protein>
    <submittedName>
        <fullName evidence="2">Uncharacterized protein</fullName>
    </submittedName>
</protein>
<dbReference type="Proteomes" id="UP000298050">
    <property type="component" value="Unassembled WGS sequence"/>
</dbReference>
<evidence type="ECO:0000313" key="3">
    <source>
        <dbReference type="Proteomes" id="UP000298050"/>
    </source>
</evidence>